<evidence type="ECO:0000256" key="2">
    <source>
        <dbReference type="ARBA" id="ARBA00022598"/>
    </source>
</evidence>
<dbReference type="SUPFAM" id="SSF56059">
    <property type="entry name" value="Glutathione synthetase ATP-binding domain-like"/>
    <property type="match status" value="1"/>
</dbReference>
<feature type="non-terminal residue" evidence="6">
    <location>
        <position position="477"/>
    </location>
</feature>
<comment type="similarity">
    <text evidence="1">Belongs to the tubulin--tyrosine ligase family.</text>
</comment>
<dbReference type="GO" id="GO:0015631">
    <property type="term" value="F:tubulin binding"/>
    <property type="evidence" value="ECO:0007669"/>
    <property type="project" value="TreeGrafter"/>
</dbReference>
<dbReference type="GO" id="GO:0036064">
    <property type="term" value="C:ciliary basal body"/>
    <property type="evidence" value="ECO:0007669"/>
    <property type="project" value="TreeGrafter"/>
</dbReference>
<dbReference type="PROSITE" id="PS51221">
    <property type="entry name" value="TTL"/>
    <property type="match status" value="1"/>
</dbReference>
<evidence type="ECO:0000256" key="1">
    <source>
        <dbReference type="ARBA" id="ARBA00006820"/>
    </source>
</evidence>
<dbReference type="PANTHER" id="PTHR12241">
    <property type="entry name" value="TUBULIN POLYGLUTAMYLASE"/>
    <property type="match status" value="1"/>
</dbReference>
<keyword evidence="3" id="KW-0547">Nucleotide-binding</keyword>
<gene>
    <name evidence="6" type="ORF">TPC1_11378</name>
</gene>
<name>A0A146KFT4_9EUKA</name>
<evidence type="ECO:0000256" key="4">
    <source>
        <dbReference type="ARBA" id="ARBA00022840"/>
    </source>
</evidence>
<evidence type="ECO:0000256" key="5">
    <source>
        <dbReference type="ARBA" id="ARBA00030445"/>
    </source>
</evidence>
<reference evidence="6" key="1">
    <citation type="submission" date="2015-07" db="EMBL/GenBank/DDBJ databases">
        <title>Adaptation to a free-living lifestyle via gene acquisitions in the diplomonad Trepomonas sp. PC1.</title>
        <authorList>
            <person name="Xu F."/>
            <person name="Jerlstrom-Hultqvist J."/>
            <person name="Kolisko M."/>
            <person name="Simpson A.G.B."/>
            <person name="Roger A.J."/>
            <person name="Svard S.G."/>
            <person name="Andersson J.O."/>
        </authorList>
    </citation>
    <scope>NUCLEOTIDE SEQUENCE</scope>
    <source>
        <strain evidence="6">PC1</strain>
    </source>
</reference>
<dbReference type="GO" id="GO:0000226">
    <property type="term" value="P:microtubule cytoskeleton organization"/>
    <property type="evidence" value="ECO:0007669"/>
    <property type="project" value="TreeGrafter"/>
</dbReference>
<dbReference type="GO" id="GO:0070740">
    <property type="term" value="F:tubulin-glutamic acid ligase activity"/>
    <property type="evidence" value="ECO:0007669"/>
    <property type="project" value="TreeGrafter"/>
</dbReference>
<protein>
    <recommendedName>
        <fullName evidence="5">Tubulin--tyrosine ligase-like protein 9</fullName>
    </recommendedName>
</protein>
<accession>A0A146KFT4</accession>
<dbReference type="InterPro" id="IPR004344">
    <property type="entry name" value="TTL/TTLL_fam"/>
</dbReference>
<organism evidence="6">
    <name type="scientific">Trepomonas sp. PC1</name>
    <dbReference type="NCBI Taxonomy" id="1076344"/>
    <lineage>
        <taxon>Eukaryota</taxon>
        <taxon>Metamonada</taxon>
        <taxon>Diplomonadida</taxon>
        <taxon>Hexamitidae</taxon>
        <taxon>Hexamitinae</taxon>
        <taxon>Trepomonas</taxon>
    </lineage>
</organism>
<sequence length="477" mass="55543">TTFKNTIYQVMQERGWQDIGEQNEYDFAWLTKEEIQPTYDQRRSQAQKSWVNHFQTHTQLSRKDMLAQNVQKQLRALQKINHFQANSFQTIPLTFILPENYASFKRFALEKEENFSVSPQRRPLKSRSQVRQPLQKMEPTKIPKFDDIKQINQPLKQIKSRASSRSAEQKITSLEGQKFIVKPACMLQGQGIFIATYDEVKTWYSQTYPMILKQALAFDQKAADAIFLQYKKRGLQVQKEQIQNQFKSGHDLYLIQKYIENPLLINGHKFDLRVYVLVKSFKPLNVYVCNEGFARFALTQYSSSNISAHLTNVAIQKLADNYDNQAEGAKWGLYQVFQRVKLQFGYEKMILCQQETETSILRTLQSVYSIMNVDQKAFEVYGFDIMYTDQLQPMICEVNACPSLTADTNEDLVVKKRMLHDALSLTVDQREDQVFGCFHQIFCGNVDQEDFDRGRVQTGVFIGDAVKRGLRMLHDAL</sequence>
<keyword evidence="2 6" id="KW-0436">Ligase</keyword>
<dbReference type="AlphaFoldDB" id="A0A146KFT4"/>
<evidence type="ECO:0000256" key="3">
    <source>
        <dbReference type="ARBA" id="ARBA00022741"/>
    </source>
</evidence>
<dbReference type="EMBL" id="GDID01001024">
    <property type="protein sequence ID" value="JAP95582.1"/>
    <property type="molecule type" value="Transcribed_RNA"/>
</dbReference>
<feature type="non-terminal residue" evidence="6">
    <location>
        <position position="1"/>
    </location>
</feature>
<keyword evidence="4" id="KW-0067">ATP-binding</keyword>
<evidence type="ECO:0000313" key="6">
    <source>
        <dbReference type="EMBL" id="JAP95582.1"/>
    </source>
</evidence>
<dbReference type="PANTHER" id="PTHR12241:SF39">
    <property type="entry name" value="TUBULIN POLYGLUTAMYLASE TTLL9-RELATED"/>
    <property type="match status" value="1"/>
</dbReference>
<proteinExistence type="inferred from homology"/>
<dbReference type="Gene3D" id="3.30.470.20">
    <property type="entry name" value="ATP-grasp fold, B domain"/>
    <property type="match status" value="1"/>
</dbReference>
<dbReference type="GO" id="GO:0005524">
    <property type="term" value="F:ATP binding"/>
    <property type="evidence" value="ECO:0007669"/>
    <property type="project" value="UniProtKB-KW"/>
</dbReference>
<dbReference type="Pfam" id="PF03133">
    <property type="entry name" value="TTL"/>
    <property type="match status" value="1"/>
</dbReference>